<evidence type="ECO:0000313" key="4">
    <source>
        <dbReference type="EMBL" id="HIV62910.1"/>
    </source>
</evidence>
<comment type="caution">
    <text evidence="2">Lacks conserved residue(s) required for the propagation of feature annotation.</text>
</comment>
<dbReference type="PANTHER" id="PTHR10302">
    <property type="entry name" value="SINGLE-STRANDED DNA-BINDING PROTEIN"/>
    <property type="match status" value="1"/>
</dbReference>
<dbReference type="HAMAP" id="MF_00984">
    <property type="entry name" value="SSB"/>
    <property type="match status" value="1"/>
</dbReference>
<evidence type="ECO:0000256" key="1">
    <source>
        <dbReference type="ARBA" id="ARBA00023125"/>
    </source>
</evidence>
<dbReference type="NCBIfam" id="TIGR00621">
    <property type="entry name" value="ssb"/>
    <property type="match status" value="1"/>
</dbReference>
<dbReference type="SUPFAM" id="SSF50249">
    <property type="entry name" value="Nucleic acid-binding proteins"/>
    <property type="match status" value="1"/>
</dbReference>
<accession>A0A9D1TJD6</accession>
<evidence type="ECO:0000313" key="5">
    <source>
        <dbReference type="Proteomes" id="UP000886808"/>
    </source>
</evidence>
<proteinExistence type="inferred from homology"/>
<dbReference type="InterPro" id="IPR000424">
    <property type="entry name" value="Primosome_PriB/ssb"/>
</dbReference>
<dbReference type="PANTHER" id="PTHR10302:SF27">
    <property type="entry name" value="SINGLE-STRANDED DNA-BINDING PROTEIN"/>
    <property type="match status" value="1"/>
</dbReference>
<dbReference type="InterPro" id="IPR011344">
    <property type="entry name" value="ssDNA-bd"/>
</dbReference>
<dbReference type="GO" id="GO:0009295">
    <property type="term" value="C:nucleoid"/>
    <property type="evidence" value="ECO:0007669"/>
    <property type="project" value="TreeGrafter"/>
</dbReference>
<name>A0A9D1TJD6_9FIRM</name>
<dbReference type="InterPro" id="IPR012340">
    <property type="entry name" value="NA-bd_OB-fold"/>
</dbReference>
<comment type="caution">
    <text evidence="4">The sequence shown here is derived from an EMBL/GenBank/DDBJ whole genome shotgun (WGS) entry which is preliminary data.</text>
</comment>
<dbReference type="EMBL" id="DXIE01000049">
    <property type="protein sequence ID" value="HIV62910.1"/>
    <property type="molecule type" value="Genomic_DNA"/>
</dbReference>
<dbReference type="Pfam" id="PF00436">
    <property type="entry name" value="SSB"/>
    <property type="match status" value="1"/>
</dbReference>
<reference evidence="4" key="2">
    <citation type="submission" date="2021-04" db="EMBL/GenBank/DDBJ databases">
        <authorList>
            <person name="Gilroy R."/>
        </authorList>
    </citation>
    <scope>NUCLEOTIDE SEQUENCE</scope>
    <source>
        <strain evidence="4">CHK193-4272</strain>
    </source>
</reference>
<dbReference type="GO" id="GO:0003697">
    <property type="term" value="F:single-stranded DNA binding"/>
    <property type="evidence" value="ECO:0007669"/>
    <property type="project" value="UniProtKB-UniRule"/>
</dbReference>
<comment type="subunit">
    <text evidence="2">Homotetramer.</text>
</comment>
<gene>
    <name evidence="4" type="primary">ssb</name>
    <name evidence="4" type="ORF">H9746_08755</name>
</gene>
<sequence>MLNKAILMGRLTRDPELRHTQSNMAVASFTLAVNRDRKGANGEFQTDFIDCVAWGRQGEFVKQWFTKGMLAIVVGRIQSRNWEDKNGNKRTTIEINVDEISFGETKKSRESNAGYDNGFNNSGYNGGYDNGSQIRPDNNYSAPAFDLPVGDSDFAELGDDDGDVPF</sequence>
<dbReference type="PIRSF" id="PIRSF002070">
    <property type="entry name" value="SSB"/>
    <property type="match status" value="1"/>
</dbReference>
<protein>
    <recommendedName>
        <fullName evidence="2 3">Single-stranded DNA-binding protein</fullName>
        <shortName evidence="2">SSB</shortName>
    </recommendedName>
</protein>
<reference evidence="4" key="1">
    <citation type="journal article" date="2021" name="PeerJ">
        <title>Extensive microbial diversity within the chicken gut microbiome revealed by metagenomics and culture.</title>
        <authorList>
            <person name="Gilroy R."/>
            <person name="Ravi A."/>
            <person name="Getino M."/>
            <person name="Pursley I."/>
            <person name="Horton D.L."/>
            <person name="Alikhan N.F."/>
            <person name="Baker D."/>
            <person name="Gharbi K."/>
            <person name="Hall N."/>
            <person name="Watson M."/>
            <person name="Adriaenssens E.M."/>
            <person name="Foster-Nyarko E."/>
            <person name="Jarju S."/>
            <person name="Secka A."/>
            <person name="Antonio M."/>
            <person name="Oren A."/>
            <person name="Chaudhuri R.R."/>
            <person name="La Ragione R."/>
            <person name="Hildebrand F."/>
            <person name="Pallen M.J."/>
        </authorList>
    </citation>
    <scope>NUCLEOTIDE SEQUENCE</scope>
    <source>
        <strain evidence="4">CHK193-4272</strain>
    </source>
</reference>
<dbReference type="AlphaFoldDB" id="A0A9D1TJD6"/>
<dbReference type="CDD" id="cd04496">
    <property type="entry name" value="SSB_OBF"/>
    <property type="match status" value="1"/>
</dbReference>
<keyword evidence="1 2" id="KW-0238">DNA-binding</keyword>
<dbReference type="Proteomes" id="UP000886808">
    <property type="component" value="Unassembled WGS sequence"/>
</dbReference>
<dbReference type="GO" id="GO:0006260">
    <property type="term" value="P:DNA replication"/>
    <property type="evidence" value="ECO:0007669"/>
    <property type="project" value="InterPro"/>
</dbReference>
<dbReference type="Gene3D" id="2.40.50.140">
    <property type="entry name" value="Nucleic acid-binding proteins"/>
    <property type="match status" value="1"/>
</dbReference>
<dbReference type="PROSITE" id="PS50935">
    <property type="entry name" value="SSB"/>
    <property type="match status" value="1"/>
</dbReference>
<organism evidence="4 5">
    <name type="scientific">Candidatus Butyricicoccus avistercoris</name>
    <dbReference type="NCBI Taxonomy" id="2838518"/>
    <lineage>
        <taxon>Bacteria</taxon>
        <taxon>Bacillati</taxon>
        <taxon>Bacillota</taxon>
        <taxon>Clostridia</taxon>
        <taxon>Eubacteriales</taxon>
        <taxon>Butyricicoccaceae</taxon>
        <taxon>Butyricicoccus</taxon>
    </lineage>
</organism>
<evidence type="ECO:0000256" key="2">
    <source>
        <dbReference type="HAMAP-Rule" id="MF_00984"/>
    </source>
</evidence>
<evidence type="ECO:0000256" key="3">
    <source>
        <dbReference type="PIRNR" id="PIRNR002070"/>
    </source>
</evidence>